<keyword evidence="2" id="KW-1185">Reference proteome</keyword>
<dbReference type="Proteomes" id="UP000823388">
    <property type="component" value="Chromosome 8K"/>
</dbReference>
<comment type="caution">
    <text evidence="1">The sequence shown here is derived from an EMBL/GenBank/DDBJ whole genome shotgun (WGS) entry which is preliminary data.</text>
</comment>
<gene>
    <name evidence="1" type="ORF">PVAP13_8KG227200</name>
</gene>
<accession>A0A8T0PNI2</accession>
<name>A0A8T0PNI2_PANVG</name>
<organism evidence="1 2">
    <name type="scientific">Panicum virgatum</name>
    <name type="common">Blackwell switchgrass</name>
    <dbReference type="NCBI Taxonomy" id="38727"/>
    <lineage>
        <taxon>Eukaryota</taxon>
        <taxon>Viridiplantae</taxon>
        <taxon>Streptophyta</taxon>
        <taxon>Embryophyta</taxon>
        <taxon>Tracheophyta</taxon>
        <taxon>Spermatophyta</taxon>
        <taxon>Magnoliopsida</taxon>
        <taxon>Liliopsida</taxon>
        <taxon>Poales</taxon>
        <taxon>Poaceae</taxon>
        <taxon>PACMAD clade</taxon>
        <taxon>Panicoideae</taxon>
        <taxon>Panicodae</taxon>
        <taxon>Paniceae</taxon>
        <taxon>Panicinae</taxon>
        <taxon>Panicum</taxon>
        <taxon>Panicum sect. Hiantes</taxon>
    </lineage>
</organism>
<evidence type="ECO:0000313" key="2">
    <source>
        <dbReference type="Proteomes" id="UP000823388"/>
    </source>
</evidence>
<proteinExistence type="predicted"/>
<evidence type="ECO:0000313" key="1">
    <source>
        <dbReference type="EMBL" id="KAG2562139.1"/>
    </source>
</evidence>
<sequence>MRHPHTKSSCLFLFGTQTIRLSASPKPSIPVLQISPSDMSHLSKREVAPPTPQTSAAGFPWPGAVLSSAGAMAAPTGWWSAARPMNSSFISPYGAWMGASPTLDGYNNQGMATNLSESPPGGLLNFLHNGMNSFPATQSDPITQHSTPGSQVKNAISIDDVDDVGTEKRLSCTPDEDVRLVSAWLFHSNDPINGNGKKNDQYWGDVHSDYNSTTPSNRKRKIKHLRDRFQKIKRWVGFFCSSWNKATSIYVSGQSDDQLREKALQFYLDDYPKEGPFTAMHC</sequence>
<protein>
    <submittedName>
        <fullName evidence="1">Uncharacterized protein</fullName>
    </submittedName>
</protein>
<dbReference type="PANTHER" id="PTHR45224:SF15">
    <property type="entry name" value="OS10G0563100 PROTEIN"/>
    <property type="match status" value="1"/>
</dbReference>
<dbReference type="EMBL" id="CM029051">
    <property type="protein sequence ID" value="KAG2562139.1"/>
    <property type="molecule type" value="Genomic_DNA"/>
</dbReference>
<dbReference type="AlphaFoldDB" id="A0A8T0PNI2"/>
<dbReference type="PANTHER" id="PTHR45224">
    <property type="entry name" value="OS01G0527900 PROTEIN-RELATED"/>
    <property type="match status" value="1"/>
</dbReference>
<reference evidence="1" key="1">
    <citation type="submission" date="2020-05" db="EMBL/GenBank/DDBJ databases">
        <title>WGS assembly of Panicum virgatum.</title>
        <authorList>
            <person name="Lovell J.T."/>
            <person name="Jenkins J."/>
            <person name="Shu S."/>
            <person name="Juenger T.E."/>
            <person name="Schmutz J."/>
        </authorList>
    </citation>
    <scope>NUCLEOTIDE SEQUENCE</scope>
    <source>
        <strain evidence="1">AP13</strain>
    </source>
</reference>